<keyword evidence="4" id="KW-0564">Palmitate</keyword>
<dbReference type="SUPFAM" id="SSF53850">
    <property type="entry name" value="Periplasmic binding protein-like II"/>
    <property type="match status" value="1"/>
</dbReference>
<dbReference type="InterPro" id="IPR050490">
    <property type="entry name" value="Bact_solute-bd_prot1"/>
</dbReference>
<sequence>MTHTSRRGSRIPRALVAGVACLSMAGSLAACGGGSDDGSSGAASGGGADDGSQPSGSLNILVSSASASDAAFNAINDAFMQKYPDVDATITSVPNDTYPATKSAQLSAGSVDIMVVKSFVEVPEYAKDATSDDVLMAQAGALVDLTDEPFMKNYTPSVLDAQAIGGKQYAVPTGLSYSTGVYYNKQIFKDNGLSVPTTWAELQNVMSTLTGRGVTPFGLGGKDTWPAGLVMLGNVASAFPTLEDKQGLVEDLWTQKASLTDPDLQEILEKTQTVFDNAQANFSGAGYDDMPAAFARGDFAMLPDGTWNQPTIDTAVDGAFDYGYFPFPGSDDAADNALLDGKIELQLAVPSSSKNQEAALAWLEFFSDPTNYATFVDESGFSAAQPDIKASEFLTSIADYTSTYQPAWDTLWIANTKAGEDAVYPFNYPALSPLGTLSAEEAAQAAQTAWAAGF</sequence>
<protein>
    <submittedName>
        <fullName evidence="8">ABC transporter substrate-binding protein</fullName>
    </submittedName>
</protein>
<gene>
    <name evidence="8" type="ORF">ACFQWG_11425</name>
</gene>
<evidence type="ECO:0000256" key="1">
    <source>
        <dbReference type="ARBA" id="ARBA00022475"/>
    </source>
</evidence>
<dbReference type="Proteomes" id="UP001596527">
    <property type="component" value="Unassembled WGS sequence"/>
</dbReference>
<dbReference type="PANTHER" id="PTHR43649">
    <property type="entry name" value="ARABINOSE-BINDING PROTEIN-RELATED"/>
    <property type="match status" value="1"/>
</dbReference>
<keyword evidence="5" id="KW-0449">Lipoprotein</keyword>
<feature type="chain" id="PRO_5046518455" evidence="7">
    <location>
        <begin position="30"/>
        <end position="454"/>
    </location>
</feature>
<evidence type="ECO:0000313" key="9">
    <source>
        <dbReference type="Proteomes" id="UP001596527"/>
    </source>
</evidence>
<evidence type="ECO:0000256" key="4">
    <source>
        <dbReference type="ARBA" id="ARBA00023139"/>
    </source>
</evidence>
<feature type="signal peptide" evidence="7">
    <location>
        <begin position="1"/>
        <end position="29"/>
    </location>
</feature>
<dbReference type="Pfam" id="PF01547">
    <property type="entry name" value="SBP_bac_1"/>
    <property type="match status" value="1"/>
</dbReference>
<feature type="region of interest" description="Disordered" evidence="6">
    <location>
        <begin position="36"/>
        <end position="55"/>
    </location>
</feature>
<dbReference type="PANTHER" id="PTHR43649:SF33">
    <property type="entry name" value="POLYGALACTURONAN_RHAMNOGALACTURONAN-BINDING PROTEIN YTCQ"/>
    <property type="match status" value="1"/>
</dbReference>
<comment type="caution">
    <text evidence="8">The sequence shown here is derived from an EMBL/GenBank/DDBJ whole genome shotgun (WGS) entry which is preliminary data.</text>
</comment>
<dbReference type="RefSeq" id="WP_380975420.1">
    <property type="nucleotide sequence ID" value="NZ_JBHTEF010000001.1"/>
</dbReference>
<organism evidence="8 9">
    <name type="scientific">Schaalia naturae</name>
    <dbReference type="NCBI Taxonomy" id="635203"/>
    <lineage>
        <taxon>Bacteria</taxon>
        <taxon>Bacillati</taxon>
        <taxon>Actinomycetota</taxon>
        <taxon>Actinomycetes</taxon>
        <taxon>Actinomycetales</taxon>
        <taxon>Actinomycetaceae</taxon>
        <taxon>Schaalia</taxon>
    </lineage>
</organism>
<reference evidence="9" key="1">
    <citation type="journal article" date="2019" name="Int. J. Syst. Evol. Microbiol.">
        <title>The Global Catalogue of Microorganisms (GCM) 10K type strain sequencing project: providing services to taxonomists for standard genome sequencing and annotation.</title>
        <authorList>
            <consortium name="The Broad Institute Genomics Platform"/>
            <consortium name="The Broad Institute Genome Sequencing Center for Infectious Disease"/>
            <person name="Wu L."/>
            <person name="Ma J."/>
        </authorList>
    </citation>
    <scope>NUCLEOTIDE SEQUENCE [LARGE SCALE GENOMIC DNA]</scope>
    <source>
        <strain evidence="9">CCUG 56698</strain>
    </source>
</reference>
<evidence type="ECO:0000256" key="2">
    <source>
        <dbReference type="ARBA" id="ARBA00022729"/>
    </source>
</evidence>
<keyword evidence="1" id="KW-1003">Cell membrane</keyword>
<keyword evidence="9" id="KW-1185">Reference proteome</keyword>
<name>A0ABW2SNU0_9ACTO</name>
<evidence type="ECO:0000256" key="3">
    <source>
        <dbReference type="ARBA" id="ARBA00023136"/>
    </source>
</evidence>
<evidence type="ECO:0000313" key="8">
    <source>
        <dbReference type="EMBL" id="MFC7581804.1"/>
    </source>
</evidence>
<dbReference type="InterPro" id="IPR006059">
    <property type="entry name" value="SBP"/>
</dbReference>
<evidence type="ECO:0000256" key="6">
    <source>
        <dbReference type="SAM" id="MobiDB-lite"/>
    </source>
</evidence>
<accession>A0ABW2SNU0</accession>
<keyword evidence="2 7" id="KW-0732">Signal</keyword>
<proteinExistence type="predicted"/>
<keyword evidence="3" id="KW-0472">Membrane</keyword>
<dbReference type="Gene3D" id="3.40.190.10">
    <property type="entry name" value="Periplasmic binding protein-like II"/>
    <property type="match status" value="2"/>
</dbReference>
<evidence type="ECO:0000256" key="5">
    <source>
        <dbReference type="ARBA" id="ARBA00023288"/>
    </source>
</evidence>
<dbReference type="PROSITE" id="PS51257">
    <property type="entry name" value="PROKAR_LIPOPROTEIN"/>
    <property type="match status" value="1"/>
</dbReference>
<dbReference type="EMBL" id="JBHTEF010000001">
    <property type="protein sequence ID" value="MFC7581804.1"/>
    <property type="molecule type" value="Genomic_DNA"/>
</dbReference>
<evidence type="ECO:0000256" key="7">
    <source>
        <dbReference type="SAM" id="SignalP"/>
    </source>
</evidence>